<sequence>MLKEHFELELEVKILCDLQNALIKSKNDWKANWIIVGKFIILLECILALLGLVYFAFKDLPLVIPYTVLIPILFLLTAKHFIESKLDTIYSALDAAITDLDEAYDRVQESMQYIHRFGVYFDQ</sequence>
<name>A0AC34FSC3_9BILA</name>
<evidence type="ECO:0000313" key="2">
    <source>
        <dbReference type="WBParaSite" id="ES5_v2.g19745.t1"/>
    </source>
</evidence>
<evidence type="ECO:0000313" key="1">
    <source>
        <dbReference type="Proteomes" id="UP000887579"/>
    </source>
</evidence>
<accession>A0AC34FSC3</accession>
<dbReference type="WBParaSite" id="ES5_v2.g19745.t1">
    <property type="protein sequence ID" value="ES5_v2.g19745.t1"/>
    <property type="gene ID" value="ES5_v2.g19745"/>
</dbReference>
<reference evidence="2" key="1">
    <citation type="submission" date="2022-11" db="UniProtKB">
        <authorList>
            <consortium name="WormBaseParasite"/>
        </authorList>
    </citation>
    <scope>IDENTIFICATION</scope>
</reference>
<protein>
    <submittedName>
        <fullName evidence="2">SMODS and SLOG-associating 2TM effector domain-containing protein</fullName>
    </submittedName>
</protein>
<proteinExistence type="predicted"/>
<dbReference type="Proteomes" id="UP000887579">
    <property type="component" value="Unplaced"/>
</dbReference>
<organism evidence="1 2">
    <name type="scientific">Panagrolaimus sp. ES5</name>
    <dbReference type="NCBI Taxonomy" id="591445"/>
    <lineage>
        <taxon>Eukaryota</taxon>
        <taxon>Metazoa</taxon>
        <taxon>Ecdysozoa</taxon>
        <taxon>Nematoda</taxon>
        <taxon>Chromadorea</taxon>
        <taxon>Rhabditida</taxon>
        <taxon>Tylenchina</taxon>
        <taxon>Panagrolaimomorpha</taxon>
        <taxon>Panagrolaimoidea</taxon>
        <taxon>Panagrolaimidae</taxon>
        <taxon>Panagrolaimus</taxon>
    </lineage>
</organism>